<dbReference type="Gene3D" id="3.40.50.720">
    <property type="entry name" value="NAD(P)-binding Rossmann-like Domain"/>
    <property type="match status" value="1"/>
</dbReference>
<comment type="similarity">
    <text evidence="1">Belongs to the short-chain dehydrogenases/reductases (SDR) family.</text>
</comment>
<dbReference type="InterPro" id="IPR002347">
    <property type="entry name" value="SDR_fam"/>
</dbReference>
<organism evidence="4 5">
    <name type="scientific">Phyllosticta capitalensis</name>
    <dbReference type="NCBI Taxonomy" id="121624"/>
    <lineage>
        <taxon>Eukaryota</taxon>
        <taxon>Fungi</taxon>
        <taxon>Dikarya</taxon>
        <taxon>Ascomycota</taxon>
        <taxon>Pezizomycotina</taxon>
        <taxon>Dothideomycetes</taxon>
        <taxon>Dothideomycetes incertae sedis</taxon>
        <taxon>Botryosphaeriales</taxon>
        <taxon>Phyllostictaceae</taxon>
        <taxon>Phyllosticta</taxon>
    </lineage>
</organism>
<sequence>DLSGKTAIVTGANGGIGFECARQLLQFKANVILAVRNLEKGEDAKRRLQDDNSRIKVMKLDLADYTSVSDFVSQVQTEVQDLHILILNAAIGNVNLQWAPSGHELLLQVNFLSNVLLLLQLLPLLESTAEKSGPSRVTWVGSRALFLSRFRWYPVKTNVIEHLDKNFYSYQRYADTKAIAYMFLRELSSRIKPNRVILNMVCPG</sequence>
<evidence type="ECO:0000313" key="5">
    <source>
        <dbReference type="Proteomes" id="UP001492380"/>
    </source>
</evidence>
<dbReference type="InterPro" id="IPR036291">
    <property type="entry name" value="NAD(P)-bd_dom_sf"/>
</dbReference>
<dbReference type="Pfam" id="PF00106">
    <property type="entry name" value="adh_short"/>
    <property type="match status" value="1"/>
</dbReference>
<evidence type="ECO:0000256" key="2">
    <source>
        <dbReference type="ARBA" id="ARBA00022857"/>
    </source>
</evidence>
<dbReference type="SUPFAM" id="SSF51735">
    <property type="entry name" value="NAD(P)-binding Rossmann-fold domains"/>
    <property type="match status" value="1"/>
</dbReference>
<evidence type="ECO:0008006" key="6">
    <source>
        <dbReference type="Google" id="ProtNLM"/>
    </source>
</evidence>
<dbReference type="EMBL" id="JBBWRZ010000011">
    <property type="protein sequence ID" value="KAK8226246.1"/>
    <property type="molecule type" value="Genomic_DNA"/>
</dbReference>
<proteinExistence type="inferred from homology"/>
<comment type="caution">
    <text evidence="4">The sequence shown here is derived from an EMBL/GenBank/DDBJ whole genome shotgun (WGS) entry which is preliminary data.</text>
</comment>
<gene>
    <name evidence="4" type="ORF">HDK90DRAFT_401382</name>
</gene>
<feature type="non-terminal residue" evidence="4">
    <location>
        <position position="1"/>
    </location>
</feature>
<dbReference type="PANTHER" id="PTHR24320">
    <property type="entry name" value="RETINOL DEHYDROGENASE"/>
    <property type="match status" value="1"/>
</dbReference>
<feature type="non-terminal residue" evidence="4">
    <location>
        <position position="204"/>
    </location>
</feature>
<keyword evidence="5" id="KW-1185">Reference proteome</keyword>
<evidence type="ECO:0000313" key="4">
    <source>
        <dbReference type="EMBL" id="KAK8226246.1"/>
    </source>
</evidence>
<reference evidence="4 5" key="1">
    <citation type="submission" date="2024-04" db="EMBL/GenBank/DDBJ databases">
        <title>Phyllosticta paracitricarpa is synonymous to the EU quarantine fungus P. citricarpa based on phylogenomic analyses.</title>
        <authorList>
            <consortium name="Lawrence Berkeley National Laboratory"/>
            <person name="Van Ingen-Buijs V.A."/>
            <person name="Van Westerhoven A.C."/>
            <person name="Haridas S."/>
            <person name="Skiadas P."/>
            <person name="Martin F."/>
            <person name="Groenewald J.Z."/>
            <person name="Crous P.W."/>
            <person name="Seidl M.F."/>
        </authorList>
    </citation>
    <scope>NUCLEOTIDE SEQUENCE [LARGE SCALE GENOMIC DNA]</scope>
    <source>
        <strain evidence="4 5">CBS 123374</strain>
    </source>
</reference>
<dbReference type="Proteomes" id="UP001492380">
    <property type="component" value="Unassembled WGS sequence"/>
</dbReference>
<protein>
    <recommendedName>
        <fullName evidence="6">Short-chain dehydrogenase/reductase family protein</fullName>
    </recommendedName>
</protein>
<name>A0ABR1YDI5_9PEZI</name>
<keyword evidence="3" id="KW-0560">Oxidoreductase</keyword>
<accession>A0ABR1YDI5</accession>
<keyword evidence="2" id="KW-0521">NADP</keyword>
<evidence type="ECO:0000256" key="3">
    <source>
        <dbReference type="ARBA" id="ARBA00023002"/>
    </source>
</evidence>
<dbReference type="PANTHER" id="PTHR24320:SF252">
    <property type="entry name" value="DEHYDROGENASE_REDUCTASE FAMILY PROTEIN, PUTATIVE (AFU_ORTHOLOGUE AFUA_3G08550)-RELATED"/>
    <property type="match status" value="1"/>
</dbReference>
<evidence type="ECO:0000256" key="1">
    <source>
        <dbReference type="ARBA" id="ARBA00006484"/>
    </source>
</evidence>